<reference evidence="4 5" key="1">
    <citation type="submission" date="2024-07" db="EMBL/GenBank/DDBJ databases">
        <title>Novosphingobium kalidii RD2P27.</title>
        <authorList>
            <person name="Sun J.-Q."/>
        </authorList>
    </citation>
    <scope>NUCLEOTIDE SEQUENCE [LARGE SCALE GENOMIC DNA]</scope>
    <source>
        <strain evidence="4 5">RD2P27</strain>
    </source>
</reference>
<organism evidence="4 5">
    <name type="scientific">Novosphingobium kalidii</name>
    <dbReference type="NCBI Taxonomy" id="3230299"/>
    <lineage>
        <taxon>Bacteria</taxon>
        <taxon>Pseudomonadati</taxon>
        <taxon>Pseudomonadota</taxon>
        <taxon>Alphaproteobacteria</taxon>
        <taxon>Sphingomonadales</taxon>
        <taxon>Sphingomonadaceae</taxon>
        <taxon>Novosphingobium</taxon>
    </lineage>
</organism>
<dbReference type="SUPFAM" id="SSF55073">
    <property type="entry name" value="Nucleotide cyclase"/>
    <property type="match status" value="1"/>
</dbReference>
<keyword evidence="5" id="KW-1185">Reference proteome</keyword>
<dbReference type="InterPro" id="IPR029787">
    <property type="entry name" value="Nucleotide_cyclase"/>
</dbReference>
<dbReference type="GO" id="GO:0052621">
    <property type="term" value="F:diguanylate cyclase activity"/>
    <property type="evidence" value="ECO:0007669"/>
    <property type="project" value="UniProtKB-EC"/>
</dbReference>
<feature type="coiled-coil region" evidence="2">
    <location>
        <begin position="178"/>
        <end position="205"/>
    </location>
</feature>
<proteinExistence type="predicted"/>
<dbReference type="SMART" id="SM00267">
    <property type="entry name" value="GGDEF"/>
    <property type="match status" value="1"/>
</dbReference>
<name>A0ABV2CWB9_9SPHN</name>
<evidence type="ECO:0000313" key="5">
    <source>
        <dbReference type="Proteomes" id="UP001548713"/>
    </source>
</evidence>
<dbReference type="InterPro" id="IPR043128">
    <property type="entry name" value="Rev_trsase/Diguanyl_cyclase"/>
</dbReference>
<comment type="caution">
    <text evidence="4">The sequence shown here is derived from an EMBL/GenBank/DDBJ whole genome shotgun (WGS) entry which is preliminary data.</text>
</comment>
<evidence type="ECO:0000256" key="1">
    <source>
        <dbReference type="ARBA" id="ARBA00012528"/>
    </source>
</evidence>
<dbReference type="InterPro" id="IPR050469">
    <property type="entry name" value="Diguanylate_Cyclase"/>
</dbReference>
<protein>
    <recommendedName>
        <fullName evidence="1">diguanylate cyclase</fullName>
        <ecNumber evidence="1">2.7.7.65</ecNumber>
    </recommendedName>
</protein>
<accession>A0ABV2CWB9</accession>
<dbReference type="Proteomes" id="UP001548713">
    <property type="component" value="Unassembled WGS sequence"/>
</dbReference>
<dbReference type="Pfam" id="PF00990">
    <property type="entry name" value="GGDEF"/>
    <property type="match status" value="1"/>
</dbReference>
<dbReference type="NCBIfam" id="TIGR00254">
    <property type="entry name" value="GGDEF"/>
    <property type="match status" value="1"/>
</dbReference>
<sequence length="374" mass="41328">MTPADRVSRAKGLFSRLGFAPGRRDEARARGGTQARDGEDHQIRRELLADISNFILTHDLEVNASTLRIAFDLITGTDEQLSVRVEERVAAGEPITVEWLEDIALHSPRDEGEQGLQELVAELGTTMGAFARTASDARTATTQYSTALEQHAEDLSDCNETEVGEEITRVVREVLTHSRVLESELNRSEQEVNKLEKRLADARREAEIDFLTSLPNRRAFERIYEREVGLAAQNGEPICVAFCDIDHFKNVNDAHGHEAGDRVLRHVGETLASICNDTCHVARHGGEEFGVVLRGRNANETRALIDEVRADLASRHMVNRTTEVPFGQITFSAGIAEVHAYTGVREALRAADDALYQAKRTGRNRVVVASPAGS</sequence>
<dbReference type="EMBL" id="JBEWLY010000001">
    <property type="protein sequence ID" value="MET1753895.1"/>
    <property type="molecule type" value="Genomic_DNA"/>
</dbReference>
<dbReference type="PANTHER" id="PTHR45138:SF24">
    <property type="entry name" value="DIGUANYLATE CYCLASE DGCC-RELATED"/>
    <property type="match status" value="1"/>
</dbReference>
<dbReference type="InterPro" id="IPR000160">
    <property type="entry name" value="GGDEF_dom"/>
</dbReference>
<keyword evidence="2" id="KW-0175">Coiled coil</keyword>
<dbReference type="RefSeq" id="WP_353982306.1">
    <property type="nucleotide sequence ID" value="NZ_JBEWLY010000001.1"/>
</dbReference>
<evidence type="ECO:0000313" key="4">
    <source>
        <dbReference type="EMBL" id="MET1753895.1"/>
    </source>
</evidence>
<gene>
    <name evidence="4" type="ORF">ABVV53_00215</name>
</gene>
<evidence type="ECO:0000256" key="2">
    <source>
        <dbReference type="SAM" id="Coils"/>
    </source>
</evidence>
<dbReference type="PANTHER" id="PTHR45138">
    <property type="entry name" value="REGULATORY COMPONENTS OF SENSORY TRANSDUCTION SYSTEM"/>
    <property type="match status" value="1"/>
</dbReference>
<dbReference type="CDD" id="cd01949">
    <property type="entry name" value="GGDEF"/>
    <property type="match status" value="1"/>
</dbReference>
<keyword evidence="4" id="KW-0808">Transferase</keyword>
<feature type="domain" description="GGDEF" evidence="3">
    <location>
        <begin position="236"/>
        <end position="371"/>
    </location>
</feature>
<dbReference type="EC" id="2.7.7.65" evidence="1"/>
<evidence type="ECO:0000259" key="3">
    <source>
        <dbReference type="PROSITE" id="PS50887"/>
    </source>
</evidence>
<dbReference type="PROSITE" id="PS50887">
    <property type="entry name" value="GGDEF"/>
    <property type="match status" value="1"/>
</dbReference>
<dbReference type="Gene3D" id="3.30.70.270">
    <property type="match status" value="1"/>
</dbReference>
<keyword evidence="4" id="KW-0548">Nucleotidyltransferase</keyword>